<keyword evidence="6" id="KW-0931">ER-Golgi transport</keyword>
<dbReference type="Pfam" id="PF11817">
    <property type="entry name" value="Foie-gras_1"/>
    <property type="match status" value="1"/>
</dbReference>
<comment type="similarity">
    <text evidence="3">Belongs to the TRAPPC11 family.</text>
</comment>
<protein>
    <recommendedName>
        <fullName evidence="4">Trafficking protein particle complex subunit 11</fullName>
    </recommendedName>
</protein>
<keyword evidence="5" id="KW-0813">Transport</keyword>
<gene>
    <name evidence="10" type="ORF">QBZ16_002252</name>
</gene>
<dbReference type="GO" id="GO:0016192">
    <property type="term" value="P:vesicle-mediated transport"/>
    <property type="evidence" value="ECO:0007669"/>
    <property type="project" value="UniProtKB-KW"/>
</dbReference>
<dbReference type="PANTHER" id="PTHR14374:SF0">
    <property type="entry name" value="TRAFFICKING PROTEIN PARTICLE COMPLEX SUBUNIT 11"/>
    <property type="match status" value="1"/>
</dbReference>
<dbReference type="GO" id="GO:0005794">
    <property type="term" value="C:Golgi apparatus"/>
    <property type="evidence" value="ECO:0007669"/>
    <property type="project" value="UniProtKB-SubCell"/>
</dbReference>
<comment type="subcellular location">
    <subcellularLocation>
        <location evidence="2">Golgi apparatus</location>
        <location evidence="2">cis-Golgi network</location>
    </subcellularLocation>
</comment>
<comment type="function">
    <text evidence="1">Involved in endoplasmic reticulum to Golgi apparatus trafficking at a very early stage.</text>
</comment>
<dbReference type="InterPro" id="IPR025876">
    <property type="entry name" value="TRAPPC11_C"/>
</dbReference>
<dbReference type="Proteomes" id="UP001255856">
    <property type="component" value="Unassembled WGS sequence"/>
</dbReference>
<evidence type="ECO:0000313" key="11">
    <source>
        <dbReference type="Proteomes" id="UP001255856"/>
    </source>
</evidence>
<comment type="caution">
    <text evidence="10">The sequence shown here is derived from an EMBL/GenBank/DDBJ whole genome shotgun (WGS) entry which is preliminary data.</text>
</comment>
<evidence type="ECO:0000256" key="6">
    <source>
        <dbReference type="ARBA" id="ARBA00022892"/>
    </source>
</evidence>
<evidence type="ECO:0000313" key="10">
    <source>
        <dbReference type="EMBL" id="KAK2079857.1"/>
    </source>
</evidence>
<organism evidence="10 11">
    <name type="scientific">Prototheca wickerhamii</name>
    <dbReference type="NCBI Taxonomy" id="3111"/>
    <lineage>
        <taxon>Eukaryota</taxon>
        <taxon>Viridiplantae</taxon>
        <taxon>Chlorophyta</taxon>
        <taxon>core chlorophytes</taxon>
        <taxon>Trebouxiophyceae</taxon>
        <taxon>Chlorellales</taxon>
        <taxon>Chlorellaceae</taxon>
        <taxon>Prototheca</taxon>
    </lineage>
</organism>
<evidence type="ECO:0000256" key="7">
    <source>
        <dbReference type="ARBA" id="ARBA00023034"/>
    </source>
</evidence>
<evidence type="ECO:0000259" key="8">
    <source>
        <dbReference type="Pfam" id="PF11817"/>
    </source>
</evidence>
<dbReference type="AlphaFoldDB" id="A0AAD9IP66"/>
<reference evidence="10" key="1">
    <citation type="submission" date="2021-01" db="EMBL/GenBank/DDBJ databases">
        <authorList>
            <person name="Eckstrom K.M.E."/>
        </authorList>
    </citation>
    <scope>NUCLEOTIDE SEQUENCE</scope>
    <source>
        <strain evidence="10">UVCC 0001</strain>
    </source>
</reference>
<evidence type="ECO:0000256" key="3">
    <source>
        <dbReference type="ARBA" id="ARBA00007051"/>
    </source>
</evidence>
<evidence type="ECO:0000256" key="5">
    <source>
        <dbReference type="ARBA" id="ARBA00022448"/>
    </source>
</evidence>
<dbReference type="InterPro" id="IPR021773">
    <property type="entry name" value="TPC11"/>
</dbReference>
<evidence type="ECO:0000256" key="4">
    <source>
        <dbReference type="ARBA" id="ARBA00021520"/>
    </source>
</evidence>
<feature type="domain" description="Trafficking protein particle complex subunit 11 C-terminal" evidence="9">
    <location>
        <begin position="881"/>
        <end position="928"/>
    </location>
</feature>
<sequence>MRSRLEADWYERVTLRVPAVLALFVEQAQANGDPNAWAVLAGRAEQARADAARLGSRVAVVIVSPAASSELLPDRMSMLCRAAGTDKRLVFSVPERSEVALSQLCLDLGDAARAKYRADIARELAELAPGAAPPARLAMAAGFKSAALHEAMGERAEALLSYREVFERVPQVLVDAPAILQKFWGLQAVSELLLLKIQHLGLFGSLPACKSISNAVEKLHLLRLASVVETVASAQSASATNSDPVALASLFLTAAGYVQRADDLSPAETGERRAPVMTDEPVPGRWLGCWAFRHLERALTDDEFAAVLRAQLAAPREAATARALLERAVALAEAARPRPARLLLHARHQLGRELLRRGLAPEALRLLGQVGDAYRAAGWAPLLRALLRDCQRAAERAGDAATSAAVVLELCALQEAPPDACEAALRALLAARADPWLVSSRGVSSWASFLDIAVGLVASDSGPQLAVGLRNRLLCPVPAPAVAAAVPVLFNGGDAPRSTASALPPAKWRWFAAPLPTRGTGVDAVTLTFADSPCSVRLLPASWEDTPDAATIGGRRVIALASAEGAKLLFQPAPPAAALLVPQIVYIGEALEATVIVEAGPDAPLQGATLTIRSLQRETGAPILWDSIQCGDKSIQLPEDGAIPLPRAEPGERLSVHFASRAREATAAELRCLLQHGLGGGPSVLAASFLVASPLKCETRAAPLPGTLACLPGWHGPASEPAPALLPAGRRAAATVDITCEADCGVLIERGELTAGKDGAATVEHVALPPQGRYTLAAAFDVPEGAHALGALRIRWRRGAAPSLQCSAARGAAALAADDPFVAPPAGGPAGRGTLRAGAALGQVPLLEVDVRAPHEAAVGQSVSLEVTLRHPARAGPGADVVLKFGDTRAFMVQGMRASNLHIQPGSKERVQLALVPYHVGVLPLPVLCVETENEVQDVLAGRTLCVGR</sequence>
<keyword evidence="11" id="KW-1185">Reference proteome</keyword>
<dbReference type="EMBL" id="JASFZW010000002">
    <property type="protein sequence ID" value="KAK2079857.1"/>
    <property type="molecule type" value="Genomic_DNA"/>
</dbReference>
<keyword evidence="7" id="KW-0333">Golgi apparatus</keyword>
<evidence type="ECO:0000256" key="1">
    <source>
        <dbReference type="ARBA" id="ARBA00001995"/>
    </source>
</evidence>
<proteinExistence type="inferred from homology"/>
<accession>A0AAD9IP66</accession>
<evidence type="ECO:0000256" key="2">
    <source>
        <dbReference type="ARBA" id="ARBA00004222"/>
    </source>
</evidence>
<name>A0AAD9IP66_PROWI</name>
<dbReference type="PANTHER" id="PTHR14374">
    <property type="entry name" value="FOIE GRAS"/>
    <property type="match status" value="1"/>
</dbReference>
<dbReference type="Pfam" id="PF12742">
    <property type="entry name" value="Gryzun-like"/>
    <property type="match status" value="1"/>
</dbReference>
<evidence type="ECO:0000259" key="9">
    <source>
        <dbReference type="Pfam" id="PF12742"/>
    </source>
</evidence>
<feature type="domain" description="Trafficking protein particle complex subunit 11" evidence="8">
    <location>
        <begin position="308"/>
        <end position="411"/>
    </location>
</feature>